<name>A0A1G5EM56_9RHOB</name>
<organism evidence="3 4">
    <name type="scientific">Paracoccus tibetensis</name>
    <dbReference type="NCBI Taxonomy" id="336292"/>
    <lineage>
        <taxon>Bacteria</taxon>
        <taxon>Pseudomonadati</taxon>
        <taxon>Pseudomonadota</taxon>
        <taxon>Alphaproteobacteria</taxon>
        <taxon>Rhodobacterales</taxon>
        <taxon>Paracoccaceae</taxon>
        <taxon>Paracoccus</taxon>
    </lineage>
</organism>
<feature type="chain" id="PRO_5011757853" evidence="2">
    <location>
        <begin position="24"/>
        <end position="205"/>
    </location>
</feature>
<sequence>MRQVFRAAGLAAAMLLAPLAAGAGEAGDAVFAERGPWQLGDETIAWELDLEGPAAEGFRPVADGRLTLAEAVDPSDGQPVLEMTREDGTRSRRIGPFPASGGDPVLTYFLEQTARDMATMTGGNPHYIRNRMKDALFRGGSLTQQDGATLAEFTPFAEDPNAARMGGFESLTMTFVMTDPTEPIRELRAETAPGGPGYRSSLVLQ</sequence>
<accession>A0A1G5EM56</accession>
<proteinExistence type="predicted"/>
<feature type="signal peptide" evidence="2">
    <location>
        <begin position="1"/>
        <end position="23"/>
    </location>
</feature>
<evidence type="ECO:0000313" key="4">
    <source>
        <dbReference type="Proteomes" id="UP000199502"/>
    </source>
</evidence>
<dbReference type="Proteomes" id="UP000199502">
    <property type="component" value="Unassembled WGS sequence"/>
</dbReference>
<dbReference type="RefSeq" id="WP_090741152.1">
    <property type="nucleotide sequence ID" value="NZ_FMVT01000003.1"/>
</dbReference>
<reference evidence="3 4" key="1">
    <citation type="submission" date="2016-10" db="EMBL/GenBank/DDBJ databases">
        <authorList>
            <person name="de Groot N.N."/>
        </authorList>
    </citation>
    <scope>NUCLEOTIDE SEQUENCE [LARGE SCALE GENOMIC DNA]</scope>
    <source>
        <strain evidence="3 4">CGMCC 1.8925</strain>
    </source>
</reference>
<protein>
    <submittedName>
        <fullName evidence="3">Uncharacterized protein</fullName>
    </submittedName>
</protein>
<dbReference type="EMBL" id="FMVT01000003">
    <property type="protein sequence ID" value="SCY27871.1"/>
    <property type="molecule type" value="Genomic_DNA"/>
</dbReference>
<feature type="region of interest" description="Disordered" evidence="1">
    <location>
        <begin position="74"/>
        <end position="99"/>
    </location>
</feature>
<dbReference type="OrthoDB" id="5801444at2"/>
<dbReference type="STRING" id="336292.SAMN05660710_01139"/>
<gene>
    <name evidence="3" type="ORF">SAMN05660710_01139</name>
</gene>
<evidence type="ECO:0000256" key="2">
    <source>
        <dbReference type="SAM" id="SignalP"/>
    </source>
</evidence>
<evidence type="ECO:0000313" key="3">
    <source>
        <dbReference type="EMBL" id="SCY27871.1"/>
    </source>
</evidence>
<dbReference type="AlphaFoldDB" id="A0A1G5EM56"/>
<evidence type="ECO:0000256" key="1">
    <source>
        <dbReference type="SAM" id="MobiDB-lite"/>
    </source>
</evidence>
<keyword evidence="4" id="KW-1185">Reference proteome</keyword>
<keyword evidence="2" id="KW-0732">Signal</keyword>